<keyword evidence="3" id="KW-1185">Reference proteome</keyword>
<dbReference type="HOGENOM" id="CLU_1801700_0_0_2"/>
<evidence type="ECO:0000313" key="3">
    <source>
        <dbReference type="Proteomes" id="UP000033101"/>
    </source>
</evidence>
<dbReference type="GeneID" id="24831157"/>
<dbReference type="Proteomes" id="UP000033101">
    <property type="component" value="Chromosome"/>
</dbReference>
<dbReference type="InterPro" id="IPR032710">
    <property type="entry name" value="NTF2-like_dom_sf"/>
</dbReference>
<dbReference type="STRING" id="1434110.MSHOH_1930"/>
<dbReference type="EMBL" id="CP009516">
    <property type="protein sequence ID" value="AKB78413.1"/>
    <property type="molecule type" value="Genomic_DNA"/>
</dbReference>
<evidence type="ECO:0000313" key="2">
    <source>
        <dbReference type="EMBL" id="AKB78413.1"/>
    </source>
</evidence>
<reference evidence="2 3" key="1">
    <citation type="submission" date="2014-07" db="EMBL/GenBank/DDBJ databases">
        <title>Methanogenic archaea and the global carbon cycle.</title>
        <authorList>
            <person name="Henriksen J.R."/>
            <person name="Luke J."/>
            <person name="Reinhart S."/>
            <person name="Benedict M.N."/>
            <person name="Youngblut N.D."/>
            <person name="Metcalf M.E."/>
            <person name="Whitaker R.J."/>
            <person name="Metcalf W.W."/>
        </authorList>
    </citation>
    <scope>NUCLEOTIDE SEQUENCE [LARGE SCALE GENOMIC DNA]</scope>
    <source>
        <strain evidence="2 3">HB-1</strain>
    </source>
</reference>
<dbReference type="OrthoDB" id="376308at2157"/>
<organism evidence="2 3">
    <name type="scientific">Methanosarcina horonobensis HB-1 = JCM 15518</name>
    <dbReference type="NCBI Taxonomy" id="1434110"/>
    <lineage>
        <taxon>Archaea</taxon>
        <taxon>Methanobacteriati</taxon>
        <taxon>Methanobacteriota</taxon>
        <taxon>Stenosarchaea group</taxon>
        <taxon>Methanomicrobia</taxon>
        <taxon>Methanosarcinales</taxon>
        <taxon>Methanosarcinaceae</taxon>
        <taxon>Methanosarcina</taxon>
    </lineage>
</organism>
<dbReference type="RefSeq" id="WP_048139414.1">
    <property type="nucleotide sequence ID" value="NZ_BBCW01000015.1"/>
</dbReference>
<dbReference type="PATRIC" id="fig|1434110.4.peg.2455"/>
<dbReference type="Pfam" id="PF14534">
    <property type="entry name" value="DUF4440"/>
    <property type="match status" value="1"/>
</dbReference>
<evidence type="ECO:0000259" key="1">
    <source>
        <dbReference type="Pfam" id="PF14534"/>
    </source>
</evidence>
<sequence length="143" mass="16417">MTTEDVLNTIENLSRQLQSAIGSQNTNEITKLYTENPKFLPRGGDIPQFDPLPENRWSKEYLSAYWEKVFRIPTMGCCKYIQRVNNIEVLGDVAYEIGTYHLAADTGVGEDLEEGAYFILWKKEDDQWKIAVHILNTGSSPKW</sequence>
<dbReference type="AlphaFoldDB" id="A0A0E3SFW0"/>
<protein>
    <recommendedName>
        <fullName evidence="1">DUF4440 domain-containing protein</fullName>
    </recommendedName>
</protein>
<dbReference type="InterPro" id="IPR027843">
    <property type="entry name" value="DUF4440"/>
</dbReference>
<feature type="domain" description="DUF4440" evidence="1">
    <location>
        <begin position="10"/>
        <end position="130"/>
    </location>
</feature>
<dbReference type="SUPFAM" id="SSF54427">
    <property type="entry name" value="NTF2-like"/>
    <property type="match status" value="1"/>
</dbReference>
<dbReference type="KEGG" id="mhor:MSHOH_1930"/>
<name>A0A0E3SFW0_9EURY</name>
<gene>
    <name evidence="2" type="ORF">MSHOH_1930</name>
</gene>
<accession>A0A0E3SFW0</accession>
<dbReference type="Gene3D" id="3.10.450.50">
    <property type="match status" value="1"/>
</dbReference>
<proteinExistence type="predicted"/>